<accession>A0A1T1GWW0</accession>
<dbReference type="InterPro" id="IPR000182">
    <property type="entry name" value="GNAT_dom"/>
</dbReference>
<evidence type="ECO:0000256" key="2">
    <source>
        <dbReference type="ARBA" id="ARBA00023315"/>
    </source>
</evidence>
<organism evidence="4 5">
    <name type="scientific">Acinetobacter amyesii</name>
    <dbReference type="NCBI Taxonomy" id="2942470"/>
    <lineage>
        <taxon>Bacteria</taxon>
        <taxon>Pseudomonadati</taxon>
        <taxon>Pseudomonadota</taxon>
        <taxon>Gammaproteobacteria</taxon>
        <taxon>Moraxellales</taxon>
        <taxon>Moraxellaceae</taxon>
        <taxon>Acinetobacter</taxon>
    </lineage>
</organism>
<dbReference type="SUPFAM" id="SSF55729">
    <property type="entry name" value="Acyl-CoA N-acyltransferases (Nat)"/>
    <property type="match status" value="1"/>
</dbReference>
<evidence type="ECO:0000256" key="1">
    <source>
        <dbReference type="ARBA" id="ARBA00022679"/>
    </source>
</evidence>
<dbReference type="PANTHER" id="PTHR43072:SF23">
    <property type="entry name" value="UPF0039 PROTEIN C11D3.02C"/>
    <property type="match status" value="1"/>
</dbReference>
<keyword evidence="1 4" id="KW-0808">Transferase</keyword>
<dbReference type="Gene3D" id="3.40.630.30">
    <property type="match status" value="1"/>
</dbReference>
<comment type="caution">
    <text evidence="4">The sequence shown here is derived from an EMBL/GenBank/DDBJ whole genome shotgun (WGS) entry which is preliminary data.</text>
</comment>
<sequence>MSFLIRPAIPQDLAAILAIYNHEVLNGFATWNDQAYTLDSFQQKLLEFQKQNFPFVVIEDQDQQQIAGYADYGSFRHFAGYRHTVEHSVYIDPNYARQGLGQQLLEHLIQHAKSQNIHVMIAGIDHGNSASIALHKKLGFKQTGYMPEVGQKFGEWRDLVLMQLQL</sequence>
<gene>
    <name evidence="4" type="ORF">B1202_10765</name>
</gene>
<keyword evidence="5" id="KW-1185">Reference proteome</keyword>
<dbReference type="GO" id="GO:0016747">
    <property type="term" value="F:acyltransferase activity, transferring groups other than amino-acyl groups"/>
    <property type="evidence" value="ECO:0007669"/>
    <property type="project" value="InterPro"/>
</dbReference>
<dbReference type="EMBL" id="MVKX01000006">
    <property type="protein sequence ID" value="OOV81917.1"/>
    <property type="molecule type" value="Genomic_DNA"/>
</dbReference>
<reference evidence="4 5" key="1">
    <citation type="submission" date="2017-02" db="EMBL/GenBank/DDBJ databases">
        <title>Acinetobacter sp. ANC 4945, whole genome shotgun sequencing project.</title>
        <authorList>
            <person name="Radolfova-Krizova L."/>
            <person name="Al Atrouni A."/>
            <person name="Nemec A."/>
        </authorList>
    </citation>
    <scope>NUCLEOTIDE SEQUENCE [LARGE SCALE GENOMIC DNA]</scope>
    <source>
        <strain evidence="4 5">ANC 4945</strain>
    </source>
</reference>
<proteinExistence type="predicted"/>
<dbReference type="Proteomes" id="UP000191160">
    <property type="component" value="Unassembled WGS sequence"/>
</dbReference>
<dbReference type="PROSITE" id="PS51186">
    <property type="entry name" value="GNAT"/>
    <property type="match status" value="1"/>
</dbReference>
<dbReference type="AlphaFoldDB" id="A0A1T1GWW0"/>
<evidence type="ECO:0000259" key="3">
    <source>
        <dbReference type="PROSITE" id="PS51186"/>
    </source>
</evidence>
<name>A0A1T1GWW0_9GAMM</name>
<keyword evidence="2" id="KW-0012">Acyltransferase</keyword>
<dbReference type="Pfam" id="PF13420">
    <property type="entry name" value="Acetyltransf_4"/>
    <property type="match status" value="1"/>
</dbReference>
<evidence type="ECO:0000313" key="4">
    <source>
        <dbReference type="EMBL" id="OOV81917.1"/>
    </source>
</evidence>
<dbReference type="InterPro" id="IPR016181">
    <property type="entry name" value="Acyl_CoA_acyltransferase"/>
</dbReference>
<evidence type="ECO:0000313" key="5">
    <source>
        <dbReference type="Proteomes" id="UP000191160"/>
    </source>
</evidence>
<dbReference type="CDD" id="cd04301">
    <property type="entry name" value="NAT_SF"/>
    <property type="match status" value="1"/>
</dbReference>
<dbReference type="PANTHER" id="PTHR43072">
    <property type="entry name" value="N-ACETYLTRANSFERASE"/>
    <property type="match status" value="1"/>
</dbReference>
<dbReference type="RefSeq" id="WP_078190595.1">
    <property type="nucleotide sequence ID" value="NZ_JAMCOZ010000006.1"/>
</dbReference>
<protein>
    <submittedName>
        <fullName evidence="4">GNAT family N-acetyltransferase</fullName>
    </submittedName>
</protein>
<feature type="domain" description="N-acetyltransferase" evidence="3">
    <location>
        <begin position="3"/>
        <end position="166"/>
    </location>
</feature>